<dbReference type="EMBL" id="CP154795">
    <property type="protein sequence ID" value="XAN07825.1"/>
    <property type="molecule type" value="Genomic_DNA"/>
</dbReference>
<name>A0ABZ3FSZ2_9ACTN</name>
<dbReference type="InterPro" id="IPR000253">
    <property type="entry name" value="FHA_dom"/>
</dbReference>
<dbReference type="InterPro" id="IPR026870">
    <property type="entry name" value="Zinc_ribbon_dom"/>
</dbReference>
<dbReference type="SMART" id="SM00240">
    <property type="entry name" value="FHA"/>
    <property type="match status" value="1"/>
</dbReference>
<dbReference type="Pfam" id="PF00498">
    <property type="entry name" value="FHA"/>
    <property type="match status" value="1"/>
</dbReference>
<dbReference type="PANTHER" id="PTHR23308">
    <property type="entry name" value="NUCLEAR INHIBITOR OF PROTEIN PHOSPHATASE-1"/>
    <property type="match status" value="1"/>
</dbReference>
<dbReference type="InterPro" id="IPR008984">
    <property type="entry name" value="SMAD_FHA_dom_sf"/>
</dbReference>
<protein>
    <submittedName>
        <fullName evidence="3">FHA domain-containing protein</fullName>
    </submittedName>
</protein>
<evidence type="ECO:0000256" key="1">
    <source>
        <dbReference type="ARBA" id="ARBA00022553"/>
    </source>
</evidence>
<dbReference type="SUPFAM" id="SSF49879">
    <property type="entry name" value="SMAD/FHA domain"/>
    <property type="match status" value="1"/>
</dbReference>
<evidence type="ECO:0000313" key="4">
    <source>
        <dbReference type="Proteomes" id="UP001442841"/>
    </source>
</evidence>
<dbReference type="Proteomes" id="UP001442841">
    <property type="component" value="Chromosome"/>
</dbReference>
<dbReference type="Gene3D" id="2.60.200.20">
    <property type="match status" value="1"/>
</dbReference>
<gene>
    <name evidence="3" type="ORF">AADG42_11075</name>
</gene>
<feature type="domain" description="FHA" evidence="2">
    <location>
        <begin position="95"/>
        <end position="144"/>
    </location>
</feature>
<sequence length="173" mass="18499">MPYCTQCGNSNPEGSNFCARCGAELVKFEDVQPREPSGDTTTSIPAIADDATVGGRELSADDEAAVDALPSAHALLIVQRGPSAGARFLLDSDETTAGRHPDSDIFLDDITVSRHHVQFKRTARGRTVVDVGSLNGTYVNRTLIDGEVLLRPGDEVQIGKFRMIYFASSAGTD</sequence>
<organism evidence="3 4">
    <name type="scientific">Ammonicoccus fulvus</name>
    <dbReference type="NCBI Taxonomy" id="3138240"/>
    <lineage>
        <taxon>Bacteria</taxon>
        <taxon>Bacillati</taxon>
        <taxon>Actinomycetota</taxon>
        <taxon>Actinomycetes</taxon>
        <taxon>Propionibacteriales</taxon>
        <taxon>Propionibacteriaceae</taxon>
        <taxon>Ammonicoccus</taxon>
    </lineage>
</organism>
<keyword evidence="4" id="KW-1185">Reference proteome</keyword>
<evidence type="ECO:0000259" key="2">
    <source>
        <dbReference type="PROSITE" id="PS50006"/>
    </source>
</evidence>
<dbReference type="Pfam" id="PF13240">
    <property type="entry name" value="Zn_Ribbon_1"/>
    <property type="match status" value="1"/>
</dbReference>
<reference evidence="3 4" key="1">
    <citation type="submission" date="2024-04" db="EMBL/GenBank/DDBJ databases">
        <title>Isolation of an actinomycete strain from pig manure.</title>
        <authorList>
            <person name="Gong T."/>
            <person name="Yu Z."/>
            <person name="An M."/>
            <person name="Wei C."/>
            <person name="Yang W."/>
            <person name="Liu L."/>
        </authorList>
    </citation>
    <scope>NUCLEOTIDE SEQUENCE [LARGE SCALE GENOMIC DNA]</scope>
    <source>
        <strain evidence="3 4">ZF39</strain>
    </source>
</reference>
<dbReference type="PROSITE" id="PS50006">
    <property type="entry name" value="FHA_DOMAIN"/>
    <property type="match status" value="1"/>
</dbReference>
<dbReference type="RefSeq" id="WP_425309283.1">
    <property type="nucleotide sequence ID" value="NZ_CP154795.1"/>
</dbReference>
<dbReference type="InterPro" id="IPR050923">
    <property type="entry name" value="Cell_Proc_Reg/RNA_Proc"/>
</dbReference>
<keyword evidence="1" id="KW-0597">Phosphoprotein</keyword>
<dbReference type="CDD" id="cd22684">
    <property type="entry name" value="FHA_GarA_OdhI-like"/>
    <property type="match status" value="1"/>
</dbReference>
<accession>A0ABZ3FSZ2</accession>
<proteinExistence type="predicted"/>
<evidence type="ECO:0000313" key="3">
    <source>
        <dbReference type="EMBL" id="XAN07825.1"/>
    </source>
</evidence>